<dbReference type="PANTHER" id="PTHR14614:SF132">
    <property type="entry name" value="PROTEIN-LYSINE METHYLTRANSFERASE C42C1.13"/>
    <property type="match status" value="1"/>
</dbReference>
<dbReference type="OrthoDB" id="413520at2759"/>
<reference evidence="1" key="1">
    <citation type="journal article" date="2021" name="Proc. Natl. Acad. Sci. U.S.A.">
        <title>Three genomes in the algal genus Volvox reveal the fate of a haploid sex-determining region after a transition to homothallism.</title>
        <authorList>
            <person name="Yamamoto K."/>
            <person name="Hamaji T."/>
            <person name="Kawai-Toyooka H."/>
            <person name="Matsuzaki R."/>
            <person name="Takahashi F."/>
            <person name="Nishimura Y."/>
            <person name="Kawachi M."/>
            <person name="Noguchi H."/>
            <person name="Minakuchi Y."/>
            <person name="Umen J.G."/>
            <person name="Toyoda A."/>
            <person name="Nozaki H."/>
        </authorList>
    </citation>
    <scope>NUCLEOTIDE SEQUENCE</scope>
    <source>
        <strain evidence="1">NIES-3786</strain>
    </source>
</reference>
<accession>A0A8J4FCR4</accession>
<gene>
    <name evidence="1" type="ORF">Vretifemale_1521</name>
</gene>
<evidence type="ECO:0000313" key="1">
    <source>
        <dbReference type="EMBL" id="GIL70836.1"/>
    </source>
</evidence>
<organism evidence="1 2">
    <name type="scientific">Volvox reticuliferus</name>
    <dbReference type="NCBI Taxonomy" id="1737510"/>
    <lineage>
        <taxon>Eukaryota</taxon>
        <taxon>Viridiplantae</taxon>
        <taxon>Chlorophyta</taxon>
        <taxon>core chlorophytes</taxon>
        <taxon>Chlorophyceae</taxon>
        <taxon>CS clade</taxon>
        <taxon>Chlamydomonadales</taxon>
        <taxon>Volvocaceae</taxon>
        <taxon>Volvox</taxon>
    </lineage>
</organism>
<dbReference type="EMBL" id="BNCP01000002">
    <property type="protein sequence ID" value="GIL70836.1"/>
    <property type="molecule type" value="Genomic_DNA"/>
</dbReference>
<name>A0A8J4FCR4_9CHLO</name>
<dbReference type="InterPro" id="IPR019410">
    <property type="entry name" value="Methyltransf_16"/>
</dbReference>
<sequence length="194" mass="21824">MWHLTLYPILLRVMWRFGRVLGAVLAYTSLDRCWAYDRSVNDVVHITDICKVLPLINQNIEANGIGPKQRKGASEGFAVAEELEWGKEGYEQVVARLASEPVDWCLAADCCYIDQEGASPSTPHFVRTCALLCGPTTRCLVCFELRSSEVQRVFVEEASKAFNKVERLPPHSLPKPCQVEHILLYELSGSKLKT</sequence>
<proteinExistence type="predicted"/>
<dbReference type="Pfam" id="PF10294">
    <property type="entry name" value="Methyltransf_16"/>
    <property type="match status" value="1"/>
</dbReference>
<dbReference type="Proteomes" id="UP000747110">
    <property type="component" value="Unassembled WGS sequence"/>
</dbReference>
<protein>
    <submittedName>
        <fullName evidence="1">Uncharacterized protein</fullName>
    </submittedName>
</protein>
<dbReference type="PANTHER" id="PTHR14614">
    <property type="entry name" value="HEPATOCELLULAR CARCINOMA-ASSOCIATED ANTIGEN"/>
    <property type="match status" value="1"/>
</dbReference>
<comment type="caution">
    <text evidence="1">The sequence shown here is derived from an EMBL/GenBank/DDBJ whole genome shotgun (WGS) entry which is preliminary data.</text>
</comment>
<dbReference type="InterPro" id="IPR029063">
    <property type="entry name" value="SAM-dependent_MTases_sf"/>
</dbReference>
<evidence type="ECO:0000313" key="2">
    <source>
        <dbReference type="Proteomes" id="UP000747110"/>
    </source>
</evidence>
<dbReference type="AlphaFoldDB" id="A0A8J4FCR4"/>
<keyword evidence="2" id="KW-1185">Reference proteome</keyword>
<dbReference type="Gene3D" id="3.40.50.150">
    <property type="entry name" value="Vaccinia Virus protein VP39"/>
    <property type="match status" value="1"/>
</dbReference>